<evidence type="ECO:0000256" key="2">
    <source>
        <dbReference type="ARBA" id="ARBA00022777"/>
    </source>
</evidence>
<dbReference type="InterPro" id="IPR012074">
    <property type="entry name" value="GAF_ANTAR"/>
</dbReference>
<dbReference type="PROSITE" id="PS50921">
    <property type="entry name" value="ANTAR"/>
    <property type="match status" value="1"/>
</dbReference>
<proteinExistence type="predicted"/>
<dbReference type="InterPro" id="IPR036388">
    <property type="entry name" value="WH-like_DNA-bd_sf"/>
</dbReference>
<evidence type="ECO:0000256" key="3">
    <source>
        <dbReference type="ARBA" id="ARBA00023015"/>
    </source>
</evidence>
<dbReference type="Proteomes" id="UP001155240">
    <property type="component" value="Unassembled WGS sequence"/>
</dbReference>
<dbReference type="Pfam" id="PF13185">
    <property type="entry name" value="GAF_2"/>
    <property type="match status" value="1"/>
</dbReference>
<feature type="domain" description="ANTAR" evidence="5">
    <location>
        <begin position="141"/>
        <end position="202"/>
    </location>
</feature>
<dbReference type="AlphaFoldDB" id="A0A9X2DVC9"/>
<dbReference type="InterPro" id="IPR003018">
    <property type="entry name" value="GAF"/>
</dbReference>
<keyword evidence="7" id="KW-1185">Reference proteome</keyword>
<dbReference type="Gene3D" id="3.30.450.40">
    <property type="match status" value="1"/>
</dbReference>
<reference evidence="6" key="1">
    <citation type="submission" date="2022-06" db="EMBL/GenBank/DDBJ databases">
        <title>Whole genome shotgun sequencing (WGS) of Rathayibacter sp. ZW T2_19, isolated from stored onions (Allium cepa).</title>
        <authorList>
            <person name="Stoll D.A."/>
            <person name="Huch M."/>
        </authorList>
    </citation>
    <scope>NUCLEOTIDE SEQUENCE</scope>
    <source>
        <strain evidence="6">ZW T2_19</strain>
    </source>
</reference>
<dbReference type="SMART" id="SM01012">
    <property type="entry name" value="ANTAR"/>
    <property type="match status" value="1"/>
</dbReference>
<evidence type="ECO:0000259" key="5">
    <source>
        <dbReference type="PROSITE" id="PS50921"/>
    </source>
</evidence>
<sequence>MTADALARLSVSYIDDFPVRGAAISTIGSSFGGETVSATDDVAARLDEIQLDLGEGPCWEASRRRTPVLVVDVRAEADRWPLFSAEAGRLPLESVYAFPLRIAGLDVGVVDLYNARAAPLSTADIERIRSRSPGTALRVVAQVLTDDAGEASANVHSRRLVHQATGMILARHGITADDALLLLRAHAFAQGRPVSEVAEEIVDRRTGFPPPPLEI</sequence>
<keyword evidence="1" id="KW-0808">Transferase</keyword>
<dbReference type="GO" id="GO:0003723">
    <property type="term" value="F:RNA binding"/>
    <property type="evidence" value="ECO:0007669"/>
    <property type="project" value="InterPro"/>
</dbReference>
<dbReference type="InterPro" id="IPR029016">
    <property type="entry name" value="GAF-like_dom_sf"/>
</dbReference>
<dbReference type="GO" id="GO:0016301">
    <property type="term" value="F:kinase activity"/>
    <property type="evidence" value="ECO:0007669"/>
    <property type="project" value="UniProtKB-KW"/>
</dbReference>
<dbReference type="InterPro" id="IPR011006">
    <property type="entry name" value="CheY-like_superfamily"/>
</dbReference>
<dbReference type="Pfam" id="PF03861">
    <property type="entry name" value="ANTAR"/>
    <property type="match status" value="1"/>
</dbReference>
<keyword evidence="4" id="KW-0804">Transcription</keyword>
<keyword evidence="3" id="KW-0805">Transcription regulation</keyword>
<gene>
    <name evidence="6" type="ORF">NB037_04890</name>
</gene>
<keyword evidence="2" id="KW-0418">Kinase</keyword>
<dbReference type="EMBL" id="JAMRYM010000011">
    <property type="protein sequence ID" value="MCM6761750.1"/>
    <property type="molecule type" value="Genomic_DNA"/>
</dbReference>
<name>A0A9X2DVC9_9MICO</name>
<organism evidence="6 7">
    <name type="scientific">Rathayibacter rubneri</name>
    <dbReference type="NCBI Taxonomy" id="2950106"/>
    <lineage>
        <taxon>Bacteria</taxon>
        <taxon>Bacillati</taxon>
        <taxon>Actinomycetota</taxon>
        <taxon>Actinomycetes</taxon>
        <taxon>Micrococcales</taxon>
        <taxon>Microbacteriaceae</taxon>
        <taxon>Rathayibacter</taxon>
    </lineage>
</organism>
<dbReference type="RefSeq" id="WP_251944176.1">
    <property type="nucleotide sequence ID" value="NZ_JAMRYM010000011.1"/>
</dbReference>
<dbReference type="SUPFAM" id="SSF55781">
    <property type="entry name" value="GAF domain-like"/>
    <property type="match status" value="1"/>
</dbReference>
<evidence type="ECO:0000256" key="1">
    <source>
        <dbReference type="ARBA" id="ARBA00022679"/>
    </source>
</evidence>
<comment type="caution">
    <text evidence="6">The sequence shown here is derived from an EMBL/GenBank/DDBJ whole genome shotgun (WGS) entry which is preliminary data.</text>
</comment>
<evidence type="ECO:0000313" key="7">
    <source>
        <dbReference type="Proteomes" id="UP001155240"/>
    </source>
</evidence>
<dbReference type="PIRSF" id="PIRSF036625">
    <property type="entry name" value="GAF_ANTAR"/>
    <property type="match status" value="1"/>
</dbReference>
<dbReference type="InterPro" id="IPR005561">
    <property type="entry name" value="ANTAR"/>
</dbReference>
<dbReference type="SUPFAM" id="SSF52172">
    <property type="entry name" value="CheY-like"/>
    <property type="match status" value="1"/>
</dbReference>
<evidence type="ECO:0000313" key="6">
    <source>
        <dbReference type="EMBL" id="MCM6761750.1"/>
    </source>
</evidence>
<evidence type="ECO:0000256" key="4">
    <source>
        <dbReference type="ARBA" id="ARBA00023163"/>
    </source>
</evidence>
<protein>
    <submittedName>
        <fullName evidence="6">GAF and ANTAR domain-containing protein</fullName>
    </submittedName>
</protein>
<dbReference type="Gene3D" id="1.10.10.10">
    <property type="entry name" value="Winged helix-like DNA-binding domain superfamily/Winged helix DNA-binding domain"/>
    <property type="match status" value="1"/>
</dbReference>
<accession>A0A9X2DVC9</accession>